<evidence type="ECO:0000313" key="2">
    <source>
        <dbReference type="EMBL" id="CAE29269.1"/>
    </source>
</evidence>
<dbReference type="STRING" id="258594.RPA3828"/>
<proteinExistence type="predicted"/>
<dbReference type="Pfam" id="PF13744">
    <property type="entry name" value="HTH_37"/>
    <property type="match status" value="1"/>
</dbReference>
<name>Q6N366_RHOPA</name>
<accession>Q6N366</accession>
<dbReference type="SMART" id="SM00530">
    <property type="entry name" value="HTH_XRE"/>
    <property type="match status" value="1"/>
</dbReference>
<sequence>MIAIRDVVDDWKLTQAEAAKRLGVTQPRMNDLLRGRIDKFSLDALMLLATAVGLTVEWRVVKPAA</sequence>
<dbReference type="HOGENOM" id="CLU_163934_2_2_5"/>
<gene>
    <name evidence="2" type="ordered locus">RPA3828</name>
</gene>
<protein>
    <submittedName>
        <fullName evidence="2">Transcriptional regulator, XRE family</fullName>
    </submittedName>
</protein>
<dbReference type="SUPFAM" id="SSF47413">
    <property type="entry name" value="lambda repressor-like DNA-binding domains"/>
    <property type="match status" value="1"/>
</dbReference>
<dbReference type="GO" id="GO:0003677">
    <property type="term" value="F:DNA binding"/>
    <property type="evidence" value="ECO:0007669"/>
    <property type="project" value="InterPro"/>
</dbReference>
<feature type="domain" description="HTH cro/C1-type" evidence="1">
    <location>
        <begin position="12"/>
        <end position="59"/>
    </location>
</feature>
<dbReference type="eggNOG" id="COG5606">
    <property type="taxonomic scope" value="Bacteria"/>
</dbReference>
<reference evidence="2" key="1">
    <citation type="journal article" date="2004" name="Nat. Biotechnol.">
        <title>Complete genome sequence of the metabolically versatile photosynthetic bacterium Rhodopseudomonas palustris.</title>
        <authorList>
            <person name="Larimer F.W."/>
            <person name="Chain P."/>
            <person name="Hauser L."/>
            <person name="Lamerdin J."/>
            <person name="Malfatti S."/>
            <person name="Do L."/>
            <person name="Land M.L."/>
            <person name="Pelletier D.A."/>
            <person name="Beatty J.T."/>
            <person name="Lang A.S."/>
            <person name="Tabita F.R."/>
            <person name="Gibson J.L."/>
            <person name="Hanson T.E."/>
            <person name="Bobst C."/>
            <person name="Torres J.L."/>
            <person name="Peres C."/>
            <person name="Harrison F.H."/>
            <person name="Gibson J."/>
            <person name="Harwood C.S."/>
        </authorList>
    </citation>
    <scope>NUCLEOTIDE SEQUENCE [LARGE SCALE GENOMIC DNA]</scope>
    <source>
        <strain evidence="2">CGA009</strain>
    </source>
</reference>
<dbReference type="PROSITE" id="PS50943">
    <property type="entry name" value="HTH_CROC1"/>
    <property type="match status" value="1"/>
</dbReference>
<dbReference type="InterPro" id="IPR001387">
    <property type="entry name" value="Cro/C1-type_HTH"/>
</dbReference>
<dbReference type="Gene3D" id="1.10.260.40">
    <property type="entry name" value="lambda repressor-like DNA-binding domains"/>
    <property type="match status" value="1"/>
</dbReference>
<dbReference type="EMBL" id="BX572605">
    <property type="protein sequence ID" value="CAE29269.1"/>
    <property type="molecule type" value="Genomic_DNA"/>
</dbReference>
<dbReference type="PhylomeDB" id="Q6N366"/>
<dbReference type="AlphaFoldDB" id="Q6N366"/>
<dbReference type="CDD" id="cd00093">
    <property type="entry name" value="HTH_XRE"/>
    <property type="match status" value="1"/>
</dbReference>
<dbReference type="InterPro" id="IPR010982">
    <property type="entry name" value="Lambda_DNA-bd_dom_sf"/>
</dbReference>
<dbReference type="InterPro" id="IPR039554">
    <property type="entry name" value="HigA2-like_HTH"/>
</dbReference>
<evidence type="ECO:0000259" key="1">
    <source>
        <dbReference type="PROSITE" id="PS50943"/>
    </source>
</evidence>
<organism evidence="2">
    <name type="scientific">Rhodopseudomonas palustris (strain ATCC BAA-98 / CGA009)</name>
    <dbReference type="NCBI Taxonomy" id="258594"/>
    <lineage>
        <taxon>Bacteria</taxon>
        <taxon>Pseudomonadati</taxon>
        <taxon>Pseudomonadota</taxon>
        <taxon>Alphaproteobacteria</taxon>
        <taxon>Hyphomicrobiales</taxon>
        <taxon>Nitrobacteraceae</taxon>
        <taxon>Rhodopseudomonas</taxon>
    </lineage>
</organism>